<keyword evidence="3" id="KW-1185">Reference proteome</keyword>
<feature type="compositionally biased region" description="Low complexity" evidence="1">
    <location>
        <begin position="325"/>
        <end position="334"/>
    </location>
</feature>
<dbReference type="Proteomes" id="UP000001020">
    <property type="component" value="Chromosome"/>
</dbReference>
<feature type="region of interest" description="Disordered" evidence="1">
    <location>
        <begin position="309"/>
        <end position="356"/>
    </location>
</feature>
<protein>
    <submittedName>
        <fullName evidence="2">Uncharacterized protein</fullName>
    </submittedName>
</protein>
<sequence length="386" mass="42255">MPTRSPISAWLRPPGCACSTRSSSAARAITWMPPLRVSCSSADTSELLSGRAGQLQRRLGFFDRGDRQVQGFGETYRARYQRQIARRQLALAQVQGVLQADSGVAAQRQAHGGQFHVGLTDRDDLPDRPGGQPAHHREQIIGGGGHSAPNPEHDAELQGFGQQVFRPQSQARLQMPGVIDFQFRFDVQFPHACRQPTNRLRRVAEFARAEAHRARIQRGHPRAQLDQLLALLEGHRQADPGGQLDQDRTPLADEVHGPARDVRIRCGPFVFVAQVDVGHRGTGMVGLLDGCRDFLGARRQRRVVGLGGDGAGGCDGDDDAHSHRSSASLRSASSPVQLITPPRQPGARRSPAAAPDDPCGCVSIAVRLWRGARCRASPTRFRRRRR</sequence>
<dbReference type="HOGENOM" id="CLU_715365_0_0_11"/>
<gene>
    <name evidence="2" type="ordered locus">MT1757</name>
</gene>
<evidence type="ECO:0000313" key="2">
    <source>
        <dbReference type="EMBL" id="AAK46029.1"/>
    </source>
</evidence>
<feature type="region of interest" description="Disordered" evidence="1">
    <location>
        <begin position="121"/>
        <end position="155"/>
    </location>
</feature>
<dbReference type="AlphaFoldDB" id="Q8VJY7"/>
<proteinExistence type="predicted"/>
<name>Q8VJY7_MYCTO</name>
<evidence type="ECO:0000313" key="3">
    <source>
        <dbReference type="Proteomes" id="UP000001020"/>
    </source>
</evidence>
<accession>Q8VJY7</accession>
<dbReference type="EMBL" id="AE000516">
    <property type="protein sequence ID" value="AAK46029.1"/>
    <property type="molecule type" value="Genomic_DNA"/>
</dbReference>
<evidence type="ECO:0000256" key="1">
    <source>
        <dbReference type="SAM" id="MobiDB-lite"/>
    </source>
</evidence>
<dbReference type="KEGG" id="mtc:MT1757"/>
<reference evidence="2 3" key="1">
    <citation type="journal article" date="2002" name="J. Bacteriol.">
        <title>Whole-genome comparison of Mycobacterium tuberculosis clinical and laboratory strains.</title>
        <authorList>
            <person name="Fleischmann R.D."/>
            <person name="Alland D."/>
            <person name="Eisen J.A."/>
            <person name="Carpenter L."/>
            <person name="White O."/>
            <person name="Peterson J."/>
            <person name="DeBoy R."/>
            <person name="Dodson R."/>
            <person name="Gwinn M."/>
            <person name="Haft D."/>
            <person name="Hickey E."/>
            <person name="Kolonay J.F."/>
            <person name="Nelson W.C."/>
            <person name="Umayam L.A."/>
            <person name="Ermolaeva M."/>
            <person name="Salzberg S.L."/>
            <person name="Delcher A."/>
            <person name="Utterback T."/>
            <person name="Weidman J."/>
            <person name="Khouri H."/>
            <person name="Gill J."/>
            <person name="Mikula A."/>
            <person name="Bishai W."/>
            <person name="Jacobs Jr W.R.Jr."/>
            <person name="Venter J.C."/>
            <person name="Fraser C.M."/>
        </authorList>
    </citation>
    <scope>NUCLEOTIDE SEQUENCE [LARGE SCALE GENOMIC DNA]</scope>
    <source>
        <strain evidence="3">CDC 1551 / Oshkosh</strain>
    </source>
</reference>
<organism evidence="2 3">
    <name type="scientific">Mycobacterium tuberculosis (strain CDC 1551 / Oshkosh)</name>
    <dbReference type="NCBI Taxonomy" id="83331"/>
    <lineage>
        <taxon>Bacteria</taxon>
        <taxon>Bacillati</taxon>
        <taxon>Actinomycetota</taxon>
        <taxon>Actinomycetes</taxon>
        <taxon>Mycobacteriales</taxon>
        <taxon>Mycobacteriaceae</taxon>
        <taxon>Mycobacterium</taxon>
        <taxon>Mycobacterium tuberculosis complex</taxon>
    </lineage>
</organism>
<feature type="compositionally biased region" description="Low complexity" evidence="1">
    <location>
        <begin position="345"/>
        <end position="356"/>
    </location>
</feature>